<gene>
    <name evidence="2" type="ORF">SLEP1_g34520</name>
</gene>
<dbReference type="Pfam" id="PF05097">
    <property type="entry name" value="DUF688"/>
    <property type="match status" value="1"/>
</dbReference>
<reference evidence="2 3" key="1">
    <citation type="journal article" date="2021" name="Commun. Biol.">
        <title>The genome of Shorea leprosula (Dipterocarpaceae) highlights the ecological relevance of drought in aseasonal tropical rainforests.</title>
        <authorList>
            <person name="Ng K.K.S."/>
            <person name="Kobayashi M.J."/>
            <person name="Fawcett J.A."/>
            <person name="Hatakeyama M."/>
            <person name="Paape T."/>
            <person name="Ng C.H."/>
            <person name="Ang C.C."/>
            <person name="Tnah L.H."/>
            <person name="Lee C.T."/>
            <person name="Nishiyama T."/>
            <person name="Sese J."/>
            <person name="O'Brien M.J."/>
            <person name="Copetti D."/>
            <person name="Mohd Noor M.I."/>
            <person name="Ong R.C."/>
            <person name="Putra M."/>
            <person name="Sireger I.Z."/>
            <person name="Indrioko S."/>
            <person name="Kosugi Y."/>
            <person name="Izuno A."/>
            <person name="Isagi Y."/>
            <person name="Lee S.L."/>
            <person name="Shimizu K.K."/>
        </authorList>
    </citation>
    <scope>NUCLEOTIDE SEQUENCE [LARGE SCALE GENOMIC DNA]</scope>
    <source>
        <strain evidence="2">214</strain>
    </source>
</reference>
<protein>
    <submittedName>
        <fullName evidence="2">Uncharacterized protein</fullName>
    </submittedName>
</protein>
<evidence type="ECO:0000256" key="1">
    <source>
        <dbReference type="SAM" id="MobiDB-lite"/>
    </source>
</evidence>
<evidence type="ECO:0000313" key="3">
    <source>
        <dbReference type="Proteomes" id="UP001054252"/>
    </source>
</evidence>
<dbReference type="AlphaFoldDB" id="A0AAV5KK54"/>
<dbReference type="PANTHER" id="PTHR33671:SF2">
    <property type="entry name" value="N-METHYLTRANSFERASE, PUTATIVE (DUF688)-RELATED"/>
    <property type="match status" value="1"/>
</dbReference>
<organism evidence="2 3">
    <name type="scientific">Rubroshorea leprosula</name>
    <dbReference type="NCBI Taxonomy" id="152421"/>
    <lineage>
        <taxon>Eukaryota</taxon>
        <taxon>Viridiplantae</taxon>
        <taxon>Streptophyta</taxon>
        <taxon>Embryophyta</taxon>
        <taxon>Tracheophyta</taxon>
        <taxon>Spermatophyta</taxon>
        <taxon>Magnoliopsida</taxon>
        <taxon>eudicotyledons</taxon>
        <taxon>Gunneridae</taxon>
        <taxon>Pentapetalae</taxon>
        <taxon>rosids</taxon>
        <taxon>malvids</taxon>
        <taxon>Malvales</taxon>
        <taxon>Dipterocarpaceae</taxon>
        <taxon>Rubroshorea</taxon>
    </lineage>
</organism>
<dbReference type="EMBL" id="BPVZ01000067">
    <property type="protein sequence ID" value="GKV25002.1"/>
    <property type="molecule type" value="Genomic_DNA"/>
</dbReference>
<sequence length="717" mass="79110">MILKNLMEDKQLDFNQPLLSVRRFSSMVATSESEEKKGSDNLLPKVPPLPVYKSELKSGPVRNAGTVPFKWERSPGQPKDESKLQTGILEQLTTVPKLPPGRVLNVKHQSSENCVDGKLVTPSQTGAMSSTFQNVSCSDKNVKEYESSNGEIEETGISGSEDNDEAYVDALDSLSRTNSFFLNCSVSGVSGLDGPDIRPSGIFSADPQTRDFMMGRFLPAAKAMASETPAYATRKPPIVQEQPRHTKKAVCQDKQRPVCQFSSNNFPPHRSHTESGVSEDEDDHNGLEDPSTKVCGLLPHFLLKSTLCLFNPVMGMKIQTQKPVSVRRVHAKSSYLVPSTETDYEHSKVSAYEKGTTVLFQKEEHHVVKNELNELNSKSSKISYRGNCQKPDGSSLYRCLQGNDASAYSRGCSYSMHQEKGKLGIHEKSRNCRANEFEAHEKESNSFGELLMAPEGSKSQSVSASPAIEKTLYIDSLHKVKSPDSSSSDAIKLNDPKSDDFAILKSREMKETPSVDSSDQFIMDLNLTVEKAVLLGKNVESARNMQMDAGNGNRRDHELIQDSSKSTYPKVTKNEKVDLKRQLLIGLSDKASSHEPFLDGALCRSSKEADHIKIASESHCRWKSSNQETYNNSCSQLPLALALPKSPSDSWLRRALAAVSSKSSSSHSSSVSHNYSRNQAAKSLTADPKWVNTIRTSNGWQGHLQCAEELLTPIPEE</sequence>
<feature type="region of interest" description="Disordered" evidence="1">
    <location>
        <begin position="259"/>
        <end position="288"/>
    </location>
</feature>
<accession>A0AAV5KK54</accession>
<comment type="caution">
    <text evidence="2">The sequence shown here is derived from an EMBL/GenBank/DDBJ whole genome shotgun (WGS) entry which is preliminary data.</text>
</comment>
<proteinExistence type="predicted"/>
<feature type="region of interest" description="Disordered" evidence="1">
    <location>
        <begin position="663"/>
        <end position="682"/>
    </location>
</feature>
<dbReference type="Proteomes" id="UP001054252">
    <property type="component" value="Unassembled WGS sequence"/>
</dbReference>
<dbReference type="PANTHER" id="PTHR33671">
    <property type="entry name" value="N-METHYLTRANSFERASE, PUTATIVE (DUF688)-RELATED"/>
    <property type="match status" value="1"/>
</dbReference>
<feature type="compositionally biased region" description="Low complexity" evidence="1">
    <location>
        <begin position="663"/>
        <end position="673"/>
    </location>
</feature>
<evidence type="ECO:0000313" key="2">
    <source>
        <dbReference type="EMBL" id="GKV25002.1"/>
    </source>
</evidence>
<name>A0AAV5KK54_9ROSI</name>
<dbReference type="InterPro" id="IPR007789">
    <property type="entry name" value="DUF688"/>
</dbReference>
<keyword evidence="3" id="KW-1185">Reference proteome</keyword>